<sequence length="257" mass="30183">MIDLQYTFLTFNYVIDIPWLPSRIWPHYSQNLITMLVTSEDIYDTKSLIDYLDRHQDSLAIKPVHFEKGHTLLTQGQQVEQVLFILEGGIVLHRQTVHGRRFQLGTYQYNGFLGLMELFSEKPCFYTVCASSKCRGYLFDAKQLTQLIYHTPELAKFVFKHITSKWYLSVEKMTRNMLHTIKYCVIDELLAFDEQQPGEKLFINKTLESERLGTSIRVYNRIIKQLQVDGAIEVGRNFVRVSERGLLEEIMEKEIDK</sequence>
<dbReference type="EMBL" id="CP005973">
    <property type="protein sequence ID" value="AJR05964.1"/>
    <property type="molecule type" value="Genomic_DNA"/>
</dbReference>
<dbReference type="Gene3D" id="2.60.120.10">
    <property type="entry name" value="Jelly Rolls"/>
    <property type="match status" value="1"/>
</dbReference>
<reference evidence="2 3" key="1">
    <citation type="submission" date="2013-05" db="EMBL/GenBank/DDBJ databases">
        <title>Complete genome sequence of the lipase-producing bacterium Photobacterium gaetbulicola Gung47.</title>
        <authorList>
            <person name="Kim Y.-O."/>
        </authorList>
    </citation>
    <scope>NUCLEOTIDE SEQUENCE [LARGE SCALE GENOMIC DNA]</scope>
    <source>
        <strain evidence="2 3">Gung47</strain>
    </source>
</reference>
<feature type="domain" description="Cyclic nucleotide-binding" evidence="1">
    <location>
        <begin position="60"/>
        <end position="165"/>
    </location>
</feature>
<evidence type="ECO:0000313" key="3">
    <source>
        <dbReference type="Proteomes" id="UP000032303"/>
    </source>
</evidence>
<dbReference type="GO" id="GO:0003700">
    <property type="term" value="F:DNA-binding transcription factor activity"/>
    <property type="evidence" value="ECO:0007669"/>
    <property type="project" value="TreeGrafter"/>
</dbReference>
<dbReference type="PANTHER" id="PTHR24567:SF26">
    <property type="entry name" value="REGULATORY PROTEIN YEIL"/>
    <property type="match status" value="1"/>
</dbReference>
<dbReference type="STRING" id="658445.H744_1c0939"/>
<accession>A0A0C5WLJ9</accession>
<protein>
    <submittedName>
        <fullName evidence="2">Putative cyclic nucleotide binding protein</fullName>
    </submittedName>
</protein>
<name>A0A0C5WLJ9_9GAMM</name>
<dbReference type="CDD" id="cd00038">
    <property type="entry name" value="CAP_ED"/>
    <property type="match status" value="1"/>
</dbReference>
<dbReference type="AlphaFoldDB" id="A0A0C5WLJ9"/>
<organism evidence="2 3">
    <name type="scientific">Photobacterium gaetbulicola Gung47</name>
    <dbReference type="NCBI Taxonomy" id="658445"/>
    <lineage>
        <taxon>Bacteria</taxon>
        <taxon>Pseudomonadati</taxon>
        <taxon>Pseudomonadota</taxon>
        <taxon>Gammaproteobacteria</taxon>
        <taxon>Vibrionales</taxon>
        <taxon>Vibrionaceae</taxon>
        <taxon>Photobacterium</taxon>
    </lineage>
</organism>
<dbReference type="InterPro" id="IPR050397">
    <property type="entry name" value="Env_Response_Regulators"/>
</dbReference>
<dbReference type="PROSITE" id="PS50042">
    <property type="entry name" value="CNMP_BINDING_3"/>
    <property type="match status" value="1"/>
</dbReference>
<evidence type="ECO:0000313" key="2">
    <source>
        <dbReference type="EMBL" id="AJR05964.1"/>
    </source>
</evidence>
<dbReference type="HOGENOM" id="CLU_1081210_0_0_6"/>
<dbReference type="InterPro" id="IPR018490">
    <property type="entry name" value="cNMP-bd_dom_sf"/>
</dbReference>
<evidence type="ECO:0000259" key="1">
    <source>
        <dbReference type="PROSITE" id="PS50042"/>
    </source>
</evidence>
<proteinExistence type="predicted"/>
<keyword evidence="3" id="KW-1185">Reference proteome</keyword>
<dbReference type="Pfam" id="PF00027">
    <property type="entry name" value="cNMP_binding"/>
    <property type="match status" value="1"/>
</dbReference>
<dbReference type="PATRIC" id="fig|658445.3.peg.1016"/>
<dbReference type="InterPro" id="IPR014710">
    <property type="entry name" value="RmlC-like_jellyroll"/>
</dbReference>
<dbReference type="Proteomes" id="UP000032303">
    <property type="component" value="Chromosome 1"/>
</dbReference>
<dbReference type="SUPFAM" id="SSF51206">
    <property type="entry name" value="cAMP-binding domain-like"/>
    <property type="match status" value="1"/>
</dbReference>
<dbReference type="GO" id="GO:0005829">
    <property type="term" value="C:cytosol"/>
    <property type="evidence" value="ECO:0007669"/>
    <property type="project" value="TreeGrafter"/>
</dbReference>
<dbReference type="PANTHER" id="PTHR24567">
    <property type="entry name" value="CRP FAMILY TRANSCRIPTIONAL REGULATORY PROTEIN"/>
    <property type="match status" value="1"/>
</dbReference>
<gene>
    <name evidence="2" type="ORF">H744_1c0939</name>
</gene>
<dbReference type="KEGG" id="pgb:H744_1c0939"/>
<dbReference type="InterPro" id="IPR000595">
    <property type="entry name" value="cNMP-bd_dom"/>
</dbReference>